<dbReference type="PANTHER" id="PTHR23515">
    <property type="entry name" value="HIGH-AFFINITY NITRATE TRANSPORTER 2.3"/>
    <property type="match status" value="1"/>
</dbReference>
<evidence type="ECO:0000313" key="7">
    <source>
        <dbReference type="Proteomes" id="UP001472677"/>
    </source>
</evidence>
<accession>A0ABR2G7F2</accession>
<dbReference type="InterPro" id="IPR044772">
    <property type="entry name" value="NO3_transporter"/>
</dbReference>
<dbReference type="InterPro" id="IPR036259">
    <property type="entry name" value="MFS_trans_sf"/>
</dbReference>
<dbReference type="Proteomes" id="UP001472677">
    <property type="component" value="Unassembled WGS sequence"/>
</dbReference>
<name>A0ABR2G7F2_9ROSI</name>
<evidence type="ECO:0000256" key="2">
    <source>
        <dbReference type="ARBA" id="ARBA00022692"/>
    </source>
</evidence>
<keyword evidence="4 5" id="KW-0472">Membrane</keyword>
<sequence>MRLRDPQEAPCMESPEGKRLLLYQLLHKWSLLIQQLTSTYQWIPSIKPKSSSFFFFRQSPHETTFHLSWICFFTWFVPTFAAAPLIPIIPDNLNLKKQDIGNAGVASVSGSIFSRLVMGVACDLLGLCYGCAFLIMLSAPTVLCRRLHCRSVYDQILAHDVRVLPVPDEYNVQ</sequence>
<keyword evidence="3 5" id="KW-1133">Transmembrane helix</keyword>
<protein>
    <submittedName>
        <fullName evidence="6">Uncharacterized protein</fullName>
    </submittedName>
</protein>
<feature type="transmembrane region" description="Helical" evidence="5">
    <location>
        <begin position="124"/>
        <end position="143"/>
    </location>
</feature>
<keyword evidence="2 5" id="KW-0812">Transmembrane</keyword>
<feature type="transmembrane region" description="Helical" evidence="5">
    <location>
        <begin position="63"/>
        <end position="88"/>
    </location>
</feature>
<dbReference type="SUPFAM" id="SSF103473">
    <property type="entry name" value="MFS general substrate transporter"/>
    <property type="match status" value="1"/>
</dbReference>
<comment type="subcellular location">
    <subcellularLocation>
        <location evidence="1">Membrane</location>
        <topology evidence="1">Multi-pass membrane protein</topology>
    </subcellularLocation>
</comment>
<dbReference type="EMBL" id="JBBPBM010000002">
    <property type="protein sequence ID" value="KAK8596500.1"/>
    <property type="molecule type" value="Genomic_DNA"/>
</dbReference>
<evidence type="ECO:0000256" key="5">
    <source>
        <dbReference type="SAM" id="Phobius"/>
    </source>
</evidence>
<evidence type="ECO:0000256" key="4">
    <source>
        <dbReference type="ARBA" id="ARBA00023136"/>
    </source>
</evidence>
<evidence type="ECO:0000313" key="6">
    <source>
        <dbReference type="EMBL" id="KAK8596500.1"/>
    </source>
</evidence>
<reference evidence="6 7" key="1">
    <citation type="journal article" date="2024" name="G3 (Bethesda)">
        <title>Genome assembly of Hibiscus sabdariffa L. provides insights into metabolisms of medicinal natural products.</title>
        <authorList>
            <person name="Kim T."/>
        </authorList>
    </citation>
    <scope>NUCLEOTIDE SEQUENCE [LARGE SCALE GENOMIC DNA]</scope>
    <source>
        <strain evidence="6">TK-2024</strain>
        <tissue evidence="6">Old leaves</tissue>
    </source>
</reference>
<comment type="caution">
    <text evidence="6">The sequence shown here is derived from an EMBL/GenBank/DDBJ whole genome shotgun (WGS) entry which is preliminary data.</text>
</comment>
<proteinExistence type="predicted"/>
<evidence type="ECO:0000256" key="1">
    <source>
        <dbReference type="ARBA" id="ARBA00004141"/>
    </source>
</evidence>
<keyword evidence="7" id="KW-1185">Reference proteome</keyword>
<gene>
    <name evidence="6" type="ORF">V6N12_064986</name>
</gene>
<organism evidence="6 7">
    <name type="scientific">Hibiscus sabdariffa</name>
    <name type="common">roselle</name>
    <dbReference type="NCBI Taxonomy" id="183260"/>
    <lineage>
        <taxon>Eukaryota</taxon>
        <taxon>Viridiplantae</taxon>
        <taxon>Streptophyta</taxon>
        <taxon>Embryophyta</taxon>
        <taxon>Tracheophyta</taxon>
        <taxon>Spermatophyta</taxon>
        <taxon>Magnoliopsida</taxon>
        <taxon>eudicotyledons</taxon>
        <taxon>Gunneridae</taxon>
        <taxon>Pentapetalae</taxon>
        <taxon>rosids</taxon>
        <taxon>malvids</taxon>
        <taxon>Malvales</taxon>
        <taxon>Malvaceae</taxon>
        <taxon>Malvoideae</taxon>
        <taxon>Hibiscus</taxon>
    </lineage>
</organism>
<evidence type="ECO:0000256" key="3">
    <source>
        <dbReference type="ARBA" id="ARBA00022989"/>
    </source>
</evidence>